<dbReference type="EMBL" id="OCNJ01000004">
    <property type="protein sequence ID" value="SOD94793.1"/>
    <property type="molecule type" value="Genomic_DNA"/>
</dbReference>
<sequence>MTDLVRLTAVAAVRALRAGRVSPLELIDAALARIAAVDPVVNALPTLCPDRARDHARRVMAGTGETGAAGWLAGLPLVVKDLTDVAGVRTTYGSPLFAEAVPKASDILVERLEARGGVVLAKSNTPEWGAGGNTFNDVFGRTLNPWDTRMTCGGSSGGSAVALATGMAWLATGSDLGGSLRLPASFCGVVGLRPSPGRVAHGPTREPFGPLWTDGPMGRTVADVALMLDAMTGPDRRDPVALEAPPAPFLAAAERPSAPRRVAWSPDLGVGPVDPEIAALSAAAVRRFADAGCEVEEVSLDLSPAREAFQTLRAASFATTMGPLLEHRRESLKPEVVWNIEKGLALTAADIARAERQRAGIVAKMARLFETYDLLACPVAPVAPFPVEQRWVEEIAGERLATYVDWLALTFAVTLTGCPALSVPAALTGSGLPVGLQLIGRPRGETALLSHAALFEGLTGLATAVPRDPTIPA</sequence>
<evidence type="ECO:0000313" key="2">
    <source>
        <dbReference type="EMBL" id="SOD94793.1"/>
    </source>
</evidence>
<dbReference type="SUPFAM" id="SSF75304">
    <property type="entry name" value="Amidase signature (AS) enzymes"/>
    <property type="match status" value="1"/>
</dbReference>
<accession>A0A286GGY8</accession>
<dbReference type="Pfam" id="PF01425">
    <property type="entry name" value="Amidase"/>
    <property type="match status" value="1"/>
</dbReference>
<dbReference type="PROSITE" id="PS00571">
    <property type="entry name" value="AMIDASES"/>
    <property type="match status" value="1"/>
</dbReference>
<dbReference type="PANTHER" id="PTHR11895">
    <property type="entry name" value="TRANSAMIDASE"/>
    <property type="match status" value="1"/>
</dbReference>
<organism evidence="2 3">
    <name type="scientific">Caenispirillum bisanense</name>
    <dbReference type="NCBI Taxonomy" id="414052"/>
    <lineage>
        <taxon>Bacteria</taxon>
        <taxon>Pseudomonadati</taxon>
        <taxon>Pseudomonadota</taxon>
        <taxon>Alphaproteobacteria</taxon>
        <taxon>Rhodospirillales</taxon>
        <taxon>Novispirillaceae</taxon>
        <taxon>Caenispirillum</taxon>
    </lineage>
</organism>
<protein>
    <submittedName>
        <fullName evidence="2">Amidase</fullName>
    </submittedName>
</protein>
<dbReference type="RefSeq" id="WP_097279089.1">
    <property type="nucleotide sequence ID" value="NZ_OCNJ01000004.1"/>
</dbReference>
<dbReference type="InterPro" id="IPR000120">
    <property type="entry name" value="Amidase"/>
</dbReference>
<gene>
    <name evidence="2" type="ORF">SAMN05421508_104123</name>
</gene>
<dbReference type="AlphaFoldDB" id="A0A286GGY8"/>
<proteinExistence type="predicted"/>
<dbReference type="PANTHER" id="PTHR11895:SF76">
    <property type="entry name" value="INDOLEACETAMIDE HYDROLASE"/>
    <property type="match status" value="1"/>
</dbReference>
<dbReference type="OrthoDB" id="7245165at2"/>
<evidence type="ECO:0000259" key="1">
    <source>
        <dbReference type="Pfam" id="PF01425"/>
    </source>
</evidence>
<dbReference type="InterPro" id="IPR020556">
    <property type="entry name" value="Amidase_CS"/>
</dbReference>
<evidence type="ECO:0000313" key="3">
    <source>
        <dbReference type="Proteomes" id="UP000219621"/>
    </source>
</evidence>
<dbReference type="Gene3D" id="3.90.1300.10">
    <property type="entry name" value="Amidase signature (AS) domain"/>
    <property type="match status" value="1"/>
</dbReference>
<dbReference type="InterPro" id="IPR036928">
    <property type="entry name" value="AS_sf"/>
</dbReference>
<dbReference type="InterPro" id="IPR023631">
    <property type="entry name" value="Amidase_dom"/>
</dbReference>
<keyword evidence="3" id="KW-1185">Reference proteome</keyword>
<reference evidence="2 3" key="1">
    <citation type="submission" date="2017-09" db="EMBL/GenBank/DDBJ databases">
        <authorList>
            <person name="Ehlers B."/>
            <person name="Leendertz F.H."/>
        </authorList>
    </citation>
    <scope>NUCLEOTIDE SEQUENCE [LARGE SCALE GENOMIC DNA]</scope>
    <source>
        <strain evidence="2 3">USBA 140</strain>
    </source>
</reference>
<feature type="domain" description="Amidase" evidence="1">
    <location>
        <begin position="25"/>
        <end position="449"/>
    </location>
</feature>
<dbReference type="Proteomes" id="UP000219621">
    <property type="component" value="Unassembled WGS sequence"/>
</dbReference>
<name>A0A286GGY8_9PROT</name>
<dbReference type="GO" id="GO:0003824">
    <property type="term" value="F:catalytic activity"/>
    <property type="evidence" value="ECO:0007669"/>
    <property type="project" value="InterPro"/>
</dbReference>